<dbReference type="OrthoDB" id="1821976at2"/>
<name>A0A0M2SYE1_9BACI</name>
<sequence length="200" mass="22810">MCGWVKLSRDIVDTELWREVVPFRLFVFLLIKASREERMVNGFMLKRGQYIRAYSKLAEDLGYREGRGEKLYSKSTIKRASDKLVKKGLVAVEETAVGTLFTVLAYDDIQDSGFVDFFYPSFRGTEKEPSSNQNGQKSEPYQEEEKKVEKAKKKKDDDSREPEQHGGQAGDVRMAALTEKFLSLRGRGTTLSPSDMNSIE</sequence>
<feature type="compositionally biased region" description="Polar residues" evidence="1">
    <location>
        <begin position="130"/>
        <end position="139"/>
    </location>
</feature>
<dbReference type="AlphaFoldDB" id="A0A0M2SYE1"/>
<feature type="region of interest" description="Disordered" evidence="1">
    <location>
        <begin position="125"/>
        <end position="173"/>
    </location>
</feature>
<gene>
    <name evidence="2" type="ORF">WQ57_05355</name>
</gene>
<evidence type="ECO:0000313" key="3">
    <source>
        <dbReference type="Proteomes" id="UP000034166"/>
    </source>
</evidence>
<keyword evidence="3" id="KW-1185">Reference proteome</keyword>
<dbReference type="PATRIC" id="fig|1408103.3.peg.1202"/>
<evidence type="ECO:0000313" key="2">
    <source>
        <dbReference type="EMBL" id="KKK39193.1"/>
    </source>
</evidence>
<organism evidence="2 3">
    <name type="scientific">Mesobacillus campisalis</name>
    <dbReference type="NCBI Taxonomy" id="1408103"/>
    <lineage>
        <taxon>Bacteria</taxon>
        <taxon>Bacillati</taxon>
        <taxon>Bacillota</taxon>
        <taxon>Bacilli</taxon>
        <taxon>Bacillales</taxon>
        <taxon>Bacillaceae</taxon>
        <taxon>Mesobacillus</taxon>
    </lineage>
</organism>
<proteinExistence type="predicted"/>
<dbReference type="Proteomes" id="UP000034166">
    <property type="component" value="Unassembled WGS sequence"/>
</dbReference>
<reference evidence="2 3" key="1">
    <citation type="submission" date="2015-04" db="EMBL/GenBank/DDBJ databases">
        <title>Taxonomic description and genome sequence of Bacillus campisalis sp. nov., a novel member of the genus Bacillus isolated from solar saltern.</title>
        <authorList>
            <person name="Mathan Kumar R."/>
            <person name="Kaur G."/>
            <person name="Kumar A."/>
            <person name="Singh N.K."/>
            <person name="Kaur N."/>
            <person name="Kumar N."/>
            <person name="Mayilraj S."/>
        </authorList>
    </citation>
    <scope>NUCLEOTIDE SEQUENCE [LARGE SCALE GENOMIC DNA]</scope>
    <source>
        <strain evidence="2 3">SA2-6</strain>
    </source>
</reference>
<protein>
    <submittedName>
        <fullName evidence="2">Uncharacterized protein</fullName>
    </submittedName>
</protein>
<evidence type="ECO:0000256" key="1">
    <source>
        <dbReference type="SAM" id="MobiDB-lite"/>
    </source>
</evidence>
<dbReference type="RefSeq" id="WP_046522684.1">
    <property type="nucleotide sequence ID" value="NZ_LAYY01000004.1"/>
</dbReference>
<accession>A0A0M2SYE1</accession>
<comment type="caution">
    <text evidence="2">The sequence shown here is derived from an EMBL/GenBank/DDBJ whole genome shotgun (WGS) entry which is preliminary data.</text>
</comment>
<feature type="compositionally biased region" description="Basic and acidic residues" evidence="1">
    <location>
        <begin position="143"/>
        <end position="164"/>
    </location>
</feature>
<dbReference type="EMBL" id="LAYY01000004">
    <property type="protein sequence ID" value="KKK39193.1"/>
    <property type="molecule type" value="Genomic_DNA"/>
</dbReference>